<dbReference type="GO" id="GO:0000160">
    <property type="term" value="P:phosphorelay signal transduction system"/>
    <property type="evidence" value="ECO:0007669"/>
    <property type="project" value="InterPro"/>
</dbReference>
<keyword evidence="4" id="KW-0597">Phosphoprotein</keyword>
<evidence type="ECO:0000259" key="5">
    <source>
        <dbReference type="PROSITE" id="PS01124"/>
    </source>
</evidence>
<dbReference type="SUPFAM" id="SSF52172">
    <property type="entry name" value="CheY-like"/>
    <property type="match status" value="1"/>
</dbReference>
<organism evidence="7 8">
    <name type="scientific">Cohnella lupini</name>
    <dbReference type="NCBI Taxonomy" id="1294267"/>
    <lineage>
        <taxon>Bacteria</taxon>
        <taxon>Bacillati</taxon>
        <taxon>Bacillota</taxon>
        <taxon>Bacilli</taxon>
        <taxon>Bacillales</taxon>
        <taxon>Paenibacillaceae</taxon>
        <taxon>Cohnella</taxon>
    </lineage>
</organism>
<dbReference type="PROSITE" id="PS01124">
    <property type="entry name" value="HTH_ARAC_FAMILY_2"/>
    <property type="match status" value="1"/>
</dbReference>
<evidence type="ECO:0000256" key="2">
    <source>
        <dbReference type="ARBA" id="ARBA00023125"/>
    </source>
</evidence>
<dbReference type="GO" id="GO:0043565">
    <property type="term" value="F:sequence-specific DNA binding"/>
    <property type="evidence" value="ECO:0007669"/>
    <property type="project" value="InterPro"/>
</dbReference>
<keyword evidence="3" id="KW-0804">Transcription</keyword>
<name>A0A3D9HYC6_9BACL</name>
<keyword evidence="1" id="KW-0805">Transcription regulation</keyword>
<feature type="modified residue" description="4-aspartylphosphate" evidence="4">
    <location>
        <position position="55"/>
    </location>
</feature>
<proteinExistence type="predicted"/>
<sequence>MYKIVLVDDEPFELDTLEKYVPWEEMGFKVIGTAKNGKEALSKVGELLPDIVITDVKMPIMDGVEFADIMRERLPHLKIIFLSGYDDFSYVKAALQVEASGYLLKPLDVEELRKLMKKVKVKCMEEQRVKLSSRALAIQYIKEMLNEKHPQALKTIAAEIRSLGLEPLISSSGAYSFSLITIDEFPTLTKVIENGLSITQDIGRRIERLAETHDALIVSVNERQHLVLSVKAPLQDMLEWSKELGVFTRWITFCSNSRQSRLEELPSVYRKLLQTRNRHVLLNGAGHFIVADDGSANPESNPEPMQPPAFELLLSHVLHERLREAELWISEFVKAHTNVTNPSIGPVEQACLELLDQLYAVHVQPHTVLKGRVADKTTLLHKLSIIESIPLMEHTISQFVLQLIKAVAGVEGEKHTPLIRQLKELIKREYARPLSIDYLAEQVYMSPNYLRTIFKEYTGYTVLEYVTQVRMDQAMEMLQDGSLKIHEISTKVGYENASHFCAIFHKKRGLTPNQYRNQLLRL</sequence>
<evidence type="ECO:0000256" key="3">
    <source>
        <dbReference type="ARBA" id="ARBA00023163"/>
    </source>
</evidence>
<comment type="caution">
    <text evidence="7">The sequence shown here is derived from an EMBL/GenBank/DDBJ whole genome shotgun (WGS) entry which is preliminary data.</text>
</comment>
<dbReference type="AlphaFoldDB" id="A0A3D9HYC6"/>
<dbReference type="PANTHER" id="PTHR43280:SF10">
    <property type="entry name" value="REGULATORY PROTEIN POCR"/>
    <property type="match status" value="1"/>
</dbReference>
<dbReference type="Gene3D" id="1.10.10.60">
    <property type="entry name" value="Homeodomain-like"/>
    <property type="match status" value="2"/>
</dbReference>
<dbReference type="InterPro" id="IPR009057">
    <property type="entry name" value="Homeodomain-like_sf"/>
</dbReference>
<dbReference type="CDD" id="cd17536">
    <property type="entry name" value="REC_YesN-like"/>
    <property type="match status" value="1"/>
</dbReference>
<dbReference type="SUPFAM" id="SSF46689">
    <property type="entry name" value="Homeodomain-like"/>
    <property type="match status" value="2"/>
</dbReference>
<dbReference type="RefSeq" id="WP_115995431.1">
    <property type="nucleotide sequence ID" value="NZ_QRDY01000025.1"/>
</dbReference>
<dbReference type="OrthoDB" id="9794370at2"/>
<dbReference type="PROSITE" id="PS50110">
    <property type="entry name" value="RESPONSE_REGULATORY"/>
    <property type="match status" value="1"/>
</dbReference>
<dbReference type="InterPro" id="IPR020449">
    <property type="entry name" value="Tscrpt_reg_AraC-type_HTH"/>
</dbReference>
<dbReference type="Proteomes" id="UP000256869">
    <property type="component" value="Unassembled WGS sequence"/>
</dbReference>
<evidence type="ECO:0000313" key="7">
    <source>
        <dbReference type="EMBL" id="RED54425.1"/>
    </source>
</evidence>
<dbReference type="SMART" id="SM00448">
    <property type="entry name" value="REC"/>
    <property type="match status" value="1"/>
</dbReference>
<feature type="domain" description="Response regulatory" evidence="6">
    <location>
        <begin position="3"/>
        <end position="120"/>
    </location>
</feature>
<dbReference type="InterPro" id="IPR011006">
    <property type="entry name" value="CheY-like_superfamily"/>
</dbReference>
<dbReference type="GO" id="GO:0003700">
    <property type="term" value="F:DNA-binding transcription factor activity"/>
    <property type="evidence" value="ECO:0007669"/>
    <property type="project" value="InterPro"/>
</dbReference>
<reference evidence="7 8" key="1">
    <citation type="submission" date="2018-07" db="EMBL/GenBank/DDBJ databases">
        <title>Genomic Encyclopedia of Type Strains, Phase III (KMG-III): the genomes of soil and plant-associated and newly described type strains.</title>
        <authorList>
            <person name="Whitman W."/>
        </authorList>
    </citation>
    <scope>NUCLEOTIDE SEQUENCE [LARGE SCALE GENOMIC DNA]</scope>
    <source>
        <strain evidence="7 8">CECT 8236</strain>
    </source>
</reference>
<feature type="domain" description="HTH araC/xylS-type" evidence="5">
    <location>
        <begin position="420"/>
        <end position="518"/>
    </location>
</feature>
<accession>A0A3D9HYC6</accession>
<dbReference type="PANTHER" id="PTHR43280">
    <property type="entry name" value="ARAC-FAMILY TRANSCRIPTIONAL REGULATOR"/>
    <property type="match status" value="1"/>
</dbReference>
<dbReference type="SMART" id="SM00342">
    <property type="entry name" value="HTH_ARAC"/>
    <property type="match status" value="1"/>
</dbReference>
<evidence type="ECO:0000313" key="8">
    <source>
        <dbReference type="Proteomes" id="UP000256869"/>
    </source>
</evidence>
<gene>
    <name evidence="7" type="ORF">DFP95_12545</name>
</gene>
<dbReference type="EMBL" id="QRDY01000025">
    <property type="protein sequence ID" value="RED54425.1"/>
    <property type="molecule type" value="Genomic_DNA"/>
</dbReference>
<dbReference type="Pfam" id="PF00072">
    <property type="entry name" value="Response_reg"/>
    <property type="match status" value="1"/>
</dbReference>
<dbReference type="PRINTS" id="PR00032">
    <property type="entry name" value="HTHARAC"/>
</dbReference>
<keyword evidence="8" id="KW-1185">Reference proteome</keyword>
<dbReference type="Gene3D" id="3.40.50.2300">
    <property type="match status" value="1"/>
</dbReference>
<evidence type="ECO:0000256" key="4">
    <source>
        <dbReference type="PROSITE-ProRule" id="PRU00169"/>
    </source>
</evidence>
<protein>
    <submittedName>
        <fullName evidence="7">Two-component system response regulator YesN</fullName>
    </submittedName>
</protein>
<keyword evidence="2" id="KW-0238">DNA-binding</keyword>
<dbReference type="InterPro" id="IPR018060">
    <property type="entry name" value="HTH_AraC"/>
</dbReference>
<evidence type="ECO:0000259" key="6">
    <source>
        <dbReference type="PROSITE" id="PS50110"/>
    </source>
</evidence>
<dbReference type="Pfam" id="PF12833">
    <property type="entry name" value="HTH_18"/>
    <property type="match status" value="1"/>
</dbReference>
<dbReference type="InterPro" id="IPR001789">
    <property type="entry name" value="Sig_transdc_resp-reg_receiver"/>
</dbReference>
<evidence type="ECO:0000256" key="1">
    <source>
        <dbReference type="ARBA" id="ARBA00023015"/>
    </source>
</evidence>